<dbReference type="Proteomes" id="UP001199642">
    <property type="component" value="Chromosome"/>
</dbReference>
<name>A0ABY3RY28_9MICO</name>
<dbReference type="PANTHER" id="PTHR33744">
    <property type="entry name" value="CARBOHYDRATE DIACID REGULATOR"/>
    <property type="match status" value="1"/>
</dbReference>
<evidence type="ECO:0000313" key="2">
    <source>
        <dbReference type="EMBL" id="UGS27908.1"/>
    </source>
</evidence>
<dbReference type="EMBL" id="CP082781">
    <property type="protein sequence ID" value="UGS27908.1"/>
    <property type="molecule type" value="Genomic_DNA"/>
</dbReference>
<dbReference type="InterPro" id="IPR051448">
    <property type="entry name" value="CdaR-like_regulators"/>
</dbReference>
<dbReference type="Gene3D" id="1.10.10.2840">
    <property type="entry name" value="PucR C-terminal helix-turn-helix domain"/>
    <property type="match status" value="1"/>
</dbReference>
<dbReference type="Pfam" id="PF13556">
    <property type="entry name" value="HTH_30"/>
    <property type="match status" value="1"/>
</dbReference>
<feature type="domain" description="PucR C-terminal helix-turn-helix" evidence="1">
    <location>
        <begin position="317"/>
        <end position="375"/>
    </location>
</feature>
<reference evidence="2 3" key="1">
    <citation type="submission" date="2023-01" db="EMBL/GenBank/DDBJ databases">
        <title>Characterization of estradiol degrading bacteria Microbacterium sp. MZT7 and reveal degrading genes through genome analysis.</title>
        <authorList>
            <person name="Hao P."/>
            <person name="Gao Y."/>
        </authorList>
    </citation>
    <scope>NUCLEOTIDE SEQUENCE [LARGE SCALE GENOMIC DNA]</scope>
    <source>
        <strain evidence="2 3">MZT7</strain>
    </source>
</reference>
<dbReference type="RefSeq" id="WP_231821156.1">
    <property type="nucleotide sequence ID" value="NZ_CP082781.1"/>
</dbReference>
<dbReference type="InterPro" id="IPR042070">
    <property type="entry name" value="PucR_C-HTH_sf"/>
</dbReference>
<dbReference type="PANTHER" id="PTHR33744:SF17">
    <property type="entry name" value="CONSERVED PROTEIN"/>
    <property type="match status" value="1"/>
</dbReference>
<keyword evidence="3" id="KW-1185">Reference proteome</keyword>
<accession>A0ABY3RY28</accession>
<evidence type="ECO:0000313" key="3">
    <source>
        <dbReference type="Proteomes" id="UP001199642"/>
    </source>
</evidence>
<evidence type="ECO:0000259" key="1">
    <source>
        <dbReference type="Pfam" id="PF13556"/>
    </source>
</evidence>
<protein>
    <submittedName>
        <fullName evidence="2">Helix-turn-helix domain-containing protein</fullName>
    </submittedName>
</protein>
<sequence length="387" mass="41396">MPSELQSGIERWSASLAAPLALFDVHDELVVHSSHHGEVDDVRRESILTRTPVAEIRALMPSLRLAERHTPFPAPVPDGLQMLPRVVVPLHSAGRFLGSVWISDPEQTLIHDPRLAEAATELAGLLDFHQRPTARTELTRRHRAAATLRGLLGEGGRGDEAWQELGTTTGRTGAETTLVVAHPTTPALTGGVVARSHGRDGVLLLEDAAHTAVWAVLSDGAQTAELVRGALDIMSSGQAGPPLGASAPVAWGGDLRPALREARDAARAAATFTELRGIAHWPRLGVVGAALLLERATPRFWESFEALRGLAAVPAPLRRTAETFLDLAGDASATARALATHRATIYYRWGRLEALLGHPLRDGDLRTSLHLALKALRLQEAAPPPVA</sequence>
<dbReference type="InterPro" id="IPR025736">
    <property type="entry name" value="PucR_C-HTH_dom"/>
</dbReference>
<proteinExistence type="predicted"/>
<organism evidence="2 3">
    <name type="scientific">Microbacterium resistens</name>
    <dbReference type="NCBI Taxonomy" id="156977"/>
    <lineage>
        <taxon>Bacteria</taxon>
        <taxon>Bacillati</taxon>
        <taxon>Actinomycetota</taxon>
        <taxon>Actinomycetes</taxon>
        <taxon>Micrococcales</taxon>
        <taxon>Microbacteriaceae</taxon>
        <taxon>Microbacterium</taxon>
    </lineage>
</organism>
<gene>
    <name evidence="2" type="ORF">K8F61_07025</name>
</gene>